<dbReference type="PROSITE" id="PS50902">
    <property type="entry name" value="FLAVODOXIN_LIKE"/>
    <property type="match status" value="1"/>
</dbReference>
<dbReference type="InterPro" id="IPR001226">
    <property type="entry name" value="Flavodoxin_CS"/>
</dbReference>
<keyword evidence="3" id="KW-1185">Reference proteome</keyword>
<sequence>MHAVVVYESMYGNTHRVADAIGAGLDGAYRVDVVPVERADARLLADADLIVVGGPTHAHGISRAASRQAAVAQAGEPGSALTLDPDAEGPGLRDWFDALPSLHARAAAFDTRVDLPPLLTGRAAKGIGRRLRRHGLDMVTEPVSFLVTKENELVPEELDRARQWGRELAGV</sequence>
<gene>
    <name evidence="2" type="ORF">EV385_6154</name>
</gene>
<dbReference type="EMBL" id="SHKY01000001">
    <property type="protein sequence ID" value="RZU54206.1"/>
    <property type="molecule type" value="Genomic_DNA"/>
</dbReference>
<dbReference type="PROSITE" id="PS00201">
    <property type="entry name" value="FLAVODOXIN"/>
    <property type="match status" value="1"/>
</dbReference>
<dbReference type="AlphaFoldDB" id="A0A4V2G7X0"/>
<dbReference type="RefSeq" id="WP_130512593.1">
    <property type="nucleotide sequence ID" value="NZ_SHKY01000001.1"/>
</dbReference>
<dbReference type="Pfam" id="PF00258">
    <property type="entry name" value="Flavodoxin_1"/>
    <property type="match status" value="1"/>
</dbReference>
<feature type="domain" description="Flavodoxin-like" evidence="1">
    <location>
        <begin position="3"/>
        <end position="169"/>
    </location>
</feature>
<accession>A0A4V2G7X0</accession>
<dbReference type="OrthoDB" id="3253043at2"/>
<protein>
    <submittedName>
        <fullName evidence="2">Flavodoxin-like protein</fullName>
    </submittedName>
</protein>
<dbReference type="Gene3D" id="3.40.50.360">
    <property type="match status" value="1"/>
</dbReference>
<evidence type="ECO:0000259" key="1">
    <source>
        <dbReference type="PROSITE" id="PS50902"/>
    </source>
</evidence>
<name>A0A4V2G7X0_9ACTN</name>
<comment type="caution">
    <text evidence="2">The sequence shown here is derived from an EMBL/GenBank/DDBJ whole genome shotgun (WGS) entry which is preliminary data.</text>
</comment>
<organism evidence="2 3">
    <name type="scientific">Krasilnikovia cinnamomea</name>
    <dbReference type="NCBI Taxonomy" id="349313"/>
    <lineage>
        <taxon>Bacteria</taxon>
        <taxon>Bacillati</taxon>
        <taxon>Actinomycetota</taxon>
        <taxon>Actinomycetes</taxon>
        <taxon>Micromonosporales</taxon>
        <taxon>Micromonosporaceae</taxon>
        <taxon>Krasilnikovia</taxon>
    </lineage>
</organism>
<dbReference type="SUPFAM" id="SSF52218">
    <property type="entry name" value="Flavoproteins"/>
    <property type="match status" value="1"/>
</dbReference>
<evidence type="ECO:0000313" key="3">
    <source>
        <dbReference type="Proteomes" id="UP000292564"/>
    </source>
</evidence>
<reference evidence="2 3" key="1">
    <citation type="submission" date="2019-02" db="EMBL/GenBank/DDBJ databases">
        <title>Sequencing the genomes of 1000 actinobacteria strains.</title>
        <authorList>
            <person name="Klenk H.-P."/>
        </authorList>
    </citation>
    <scope>NUCLEOTIDE SEQUENCE [LARGE SCALE GENOMIC DNA]</scope>
    <source>
        <strain evidence="2 3">DSM 45162</strain>
    </source>
</reference>
<dbReference type="InterPro" id="IPR008254">
    <property type="entry name" value="Flavodoxin/NO_synth"/>
</dbReference>
<proteinExistence type="predicted"/>
<dbReference type="GO" id="GO:0009055">
    <property type="term" value="F:electron transfer activity"/>
    <property type="evidence" value="ECO:0007669"/>
    <property type="project" value="InterPro"/>
</dbReference>
<dbReference type="InterPro" id="IPR029039">
    <property type="entry name" value="Flavoprotein-like_sf"/>
</dbReference>
<dbReference type="Proteomes" id="UP000292564">
    <property type="component" value="Unassembled WGS sequence"/>
</dbReference>
<evidence type="ECO:0000313" key="2">
    <source>
        <dbReference type="EMBL" id="RZU54206.1"/>
    </source>
</evidence>
<dbReference type="GO" id="GO:0010181">
    <property type="term" value="F:FMN binding"/>
    <property type="evidence" value="ECO:0007669"/>
    <property type="project" value="InterPro"/>
</dbReference>